<dbReference type="Pfam" id="PF13715">
    <property type="entry name" value="CarbopepD_reg_2"/>
    <property type="match status" value="1"/>
</dbReference>
<organism evidence="2 3">
    <name type="scientific">Psychroflexus salarius</name>
    <dbReference type="NCBI Taxonomy" id="1155689"/>
    <lineage>
        <taxon>Bacteria</taxon>
        <taxon>Pseudomonadati</taxon>
        <taxon>Bacteroidota</taxon>
        <taxon>Flavobacteriia</taxon>
        <taxon>Flavobacteriales</taxon>
        <taxon>Flavobacteriaceae</taxon>
        <taxon>Psychroflexus</taxon>
    </lineage>
</organism>
<dbReference type="STRING" id="1155689.SAMN05444278_11138"/>
<dbReference type="RefSeq" id="WP_073193651.1">
    <property type="nucleotide sequence ID" value="NZ_FQTW01000011.1"/>
</dbReference>
<dbReference type="OrthoDB" id="1433475at2"/>
<dbReference type="SUPFAM" id="SSF49464">
    <property type="entry name" value="Carboxypeptidase regulatory domain-like"/>
    <property type="match status" value="1"/>
</dbReference>
<dbReference type="Proteomes" id="UP000184462">
    <property type="component" value="Unassembled WGS sequence"/>
</dbReference>
<evidence type="ECO:0000313" key="3">
    <source>
        <dbReference type="Proteomes" id="UP000184462"/>
    </source>
</evidence>
<keyword evidence="3" id="KW-1185">Reference proteome</keyword>
<dbReference type="AlphaFoldDB" id="A0A1M4XZ77"/>
<gene>
    <name evidence="2" type="ORF">SAMN05444278_11138</name>
</gene>
<proteinExistence type="predicted"/>
<accession>A0A1M4XZ77</accession>
<name>A0A1M4XZ77_9FLAO</name>
<evidence type="ECO:0000256" key="1">
    <source>
        <dbReference type="SAM" id="SignalP"/>
    </source>
</evidence>
<evidence type="ECO:0000313" key="2">
    <source>
        <dbReference type="EMBL" id="SHE98745.1"/>
    </source>
</evidence>
<feature type="signal peptide" evidence="1">
    <location>
        <begin position="1"/>
        <end position="19"/>
    </location>
</feature>
<feature type="chain" id="PRO_5012928663" evidence="1">
    <location>
        <begin position="20"/>
        <end position="490"/>
    </location>
</feature>
<keyword evidence="1" id="KW-0732">Signal</keyword>
<dbReference type="InterPro" id="IPR008969">
    <property type="entry name" value="CarboxyPept-like_regulatory"/>
</dbReference>
<dbReference type="EMBL" id="FQTW01000011">
    <property type="protein sequence ID" value="SHE98745.1"/>
    <property type="molecule type" value="Genomic_DNA"/>
</dbReference>
<protein>
    <submittedName>
        <fullName evidence="2">CarboxypepD_reg-like domain-containing protein</fullName>
    </submittedName>
</protein>
<reference evidence="2 3" key="1">
    <citation type="submission" date="2016-11" db="EMBL/GenBank/DDBJ databases">
        <authorList>
            <person name="Jaros S."/>
            <person name="Januszkiewicz K."/>
            <person name="Wedrychowicz H."/>
        </authorList>
    </citation>
    <scope>NUCLEOTIDE SEQUENCE [LARGE SCALE GENOMIC DNA]</scope>
    <source>
        <strain evidence="2 3">DSM 25661</strain>
    </source>
</reference>
<sequence>MIKSTITYLLLGLTSLSFAQTLTGTLLSQDTKESIPFATVRITKNYGVITNTEGNFSIVVNQFTTKDSIEFSSMGFKTKRIAIGDFKNNQKVILETAVNELGEVFLKDQSLTGRELIDKFLKNKNKNYATKANSYNIFIRNKYQSTYKDYGFELKKANYLSKKIENNINKELEALSKSVIGETSTYFTEKLVDFNYLNQDSVHLKPYRAIELSSSTSNNDVEEIQNRAFKKIFEKLENSNSFKVRTFIIRVADSLDLSGINEQLKDQPDTLDVKSVSRNIKGTLNRYTFTNTLFEPLAEPDDYAFEIDDVTSFNNQMVYVVNYAPDRNRAKYIGKFYITAKDFAIVKLTQRLAEGKSESKLNLKFLFGIKFDAYLNTKEVTYFKTENGTYYPKYIKSINKQYFYLDRKFVFKENNDDRSERLKFKLEILAEADNTNETELFVVNQRKLSVEDYSLLKEAKPMIIEQFKNYSPEIWKDQNVLEATKEIKTY</sequence>